<comment type="subcellular location">
    <subcellularLocation>
        <location evidence="1">Cell membrane</location>
        <topology evidence="1">Multi-pass membrane protein</topology>
    </subcellularLocation>
</comment>
<evidence type="ECO:0000256" key="6">
    <source>
        <dbReference type="ARBA" id="ARBA00022989"/>
    </source>
</evidence>
<feature type="transmembrane region" description="Helical" evidence="8">
    <location>
        <begin position="6"/>
        <end position="25"/>
    </location>
</feature>
<dbReference type="InterPro" id="IPR002549">
    <property type="entry name" value="AI-2E-like"/>
</dbReference>
<feature type="transmembrane region" description="Helical" evidence="8">
    <location>
        <begin position="298"/>
        <end position="327"/>
    </location>
</feature>
<evidence type="ECO:0000313" key="10">
    <source>
        <dbReference type="Proteomes" id="UP000249819"/>
    </source>
</evidence>
<evidence type="ECO:0000313" key="9">
    <source>
        <dbReference type="EMBL" id="RAJ82363.1"/>
    </source>
</evidence>
<feature type="transmembrane region" description="Helical" evidence="8">
    <location>
        <begin position="238"/>
        <end position="260"/>
    </location>
</feature>
<name>A0A327W141_9BACT</name>
<keyword evidence="6 8" id="KW-1133">Transmembrane helix</keyword>
<sequence>MNELKLPFYAKLALTLLSLVLIVIIVRTGSEVIIPLIFAFLISIMLLPLANLLEKWHFPRGLAAITSLLVFIILFLSVLMLLIKQMESFITDLPQLQHKLVITLNSIQAWVNEKFHINSNMQMSYLEKLAMGTLGTATSFVSTTLLSVSSMVIFIVFILLYTFFILLYRRMLVKFLISLFDAKHRETLMGVVERTRSIIKSYVGGLMIEMVVVAILNCIIFSILGIKYAILLGMMSAIFNLIPYIGIFVALLLCTVVTLATSVPLAGLQVAISLFLVHLVDSNILFPSIVGSKVKINALATIVGVILGNMLWGIPGMFLAIPVIAIVKILCESVDSMHPWAILLGVEEKPKKIKVPPAPKAEE</sequence>
<evidence type="ECO:0000256" key="3">
    <source>
        <dbReference type="ARBA" id="ARBA00022448"/>
    </source>
</evidence>
<evidence type="ECO:0000256" key="7">
    <source>
        <dbReference type="ARBA" id="ARBA00023136"/>
    </source>
</evidence>
<keyword evidence="5 8" id="KW-0812">Transmembrane</keyword>
<dbReference type="EMBL" id="QLMA01000004">
    <property type="protein sequence ID" value="RAJ82363.1"/>
    <property type="molecule type" value="Genomic_DNA"/>
</dbReference>
<evidence type="ECO:0000256" key="5">
    <source>
        <dbReference type="ARBA" id="ARBA00022692"/>
    </source>
</evidence>
<keyword evidence="3" id="KW-0813">Transport</keyword>
<feature type="transmembrane region" description="Helical" evidence="8">
    <location>
        <begin position="145"/>
        <end position="168"/>
    </location>
</feature>
<dbReference type="GO" id="GO:0005886">
    <property type="term" value="C:plasma membrane"/>
    <property type="evidence" value="ECO:0007669"/>
    <property type="project" value="UniProtKB-SubCell"/>
</dbReference>
<dbReference type="PANTHER" id="PTHR21716:SF53">
    <property type="entry name" value="PERMEASE PERM-RELATED"/>
    <property type="match status" value="1"/>
</dbReference>
<dbReference type="GO" id="GO:0055085">
    <property type="term" value="P:transmembrane transport"/>
    <property type="evidence" value="ECO:0007669"/>
    <property type="project" value="TreeGrafter"/>
</dbReference>
<dbReference type="Proteomes" id="UP000249819">
    <property type="component" value="Unassembled WGS sequence"/>
</dbReference>
<feature type="transmembrane region" description="Helical" evidence="8">
    <location>
        <begin position="202"/>
        <end position="226"/>
    </location>
</feature>
<evidence type="ECO:0000256" key="1">
    <source>
        <dbReference type="ARBA" id="ARBA00004651"/>
    </source>
</evidence>
<evidence type="ECO:0000256" key="8">
    <source>
        <dbReference type="SAM" id="Phobius"/>
    </source>
</evidence>
<feature type="transmembrane region" description="Helical" evidence="8">
    <location>
        <begin position="32"/>
        <end position="50"/>
    </location>
</feature>
<protein>
    <submittedName>
        <fullName evidence="9">Putative PurR-regulated permease PerM</fullName>
    </submittedName>
</protein>
<dbReference type="AlphaFoldDB" id="A0A327W141"/>
<evidence type="ECO:0000256" key="4">
    <source>
        <dbReference type="ARBA" id="ARBA00022475"/>
    </source>
</evidence>
<evidence type="ECO:0000256" key="2">
    <source>
        <dbReference type="ARBA" id="ARBA00009773"/>
    </source>
</evidence>
<dbReference type="Pfam" id="PF01594">
    <property type="entry name" value="AI-2E_transport"/>
    <property type="match status" value="1"/>
</dbReference>
<dbReference type="OrthoDB" id="9793390at2"/>
<feature type="transmembrane region" description="Helical" evidence="8">
    <location>
        <begin position="62"/>
        <end position="83"/>
    </location>
</feature>
<gene>
    <name evidence="9" type="ORF">CLV59_104590</name>
</gene>
<feature type="transmembrane region" description="Helical" evidence="8">
    <location>
        <begin position="266"/>
        <end position="286"/>
    </location>
</feature>
<comment type="caution">
    <text evidence="9">The sequence shown here is derived from an EMBL/GenBank/DDBJ whole genome shotgun (WGS) entry which is preliminary data.</text>
</comment>
<keyword evidence="7 8" id="KW-0472">Membrane</keyword>
<reference evidence="9 10" key="1">
    <citation type="submission" date="2018-06" db="EMBL/GenBank/DDBJ databases">
        <title>Genomic Encyclopedia of Archaeal and Bacterial Type Strains, Phase II (KMG-II): from individual species to whole genera.</title>
        <authorList>
            <person name="Goeker M."/>
        </authorList>
    </citation>
    <scope>NUCLEOTIDE SEQUENCE [LARGE SCALE GENOMIC DNA]</scope>
    <source>
        <strain evidence="9 10">DSM 29821</strain>
    </source>
</reference>
<accession>A0A327W141</accession>
<dbReference type="PANTHER" id="PTHR21716">
    <property type="entry name" value="TRANSMEMBRANE PROTEIN"/>
    <property type="match status" value="1"/>
</dbReference>
<comment type="similarity">
    <text evidence="2">Belongs to the autoinducer-2 exporter (AI-2E) (TC 2.A.86) family.</text>
</comment>
<proteinExistence type="inferred from homology"/>
<keyword evidence="10" id="KW-1185">Reference proteome</keyword>
<keyword evidence="4" id="KW-1003">Cell membrane</keyword>
<organism evidence="9 10">
    <name type="scientific">Chitinophaga dinghuensis</name>
    <dbReference type="NCBI Taxonomy" id="1539050"/>
    <lineage>
        <taxon>Bacteria</taxon>
        <taxon>Pseudomonadati</taxon>
        <taxon>Bacteroidota</taxon>
        <taxon>Chitinophagia</taxon>
        <taxon>Chitinophagales</taxon>
        <taxon>Chitinophagaceae</taxon>
        <taxon>Chitinophaga</taxon>
    </lineage>
</organism>
<dbReference type="RefSeq" id="WP_111592878.1">
    <property type="nucleotide sequence ID" value="NZ_QLMA01000004.1"/>
</dbReference>